<dbReference type="GO" id="GO:0140359">
    <property type="term" value="F:ABC-type transporter activity"/>
    <property type="evidence" value="ECO:0007669"/>
    <property type="project" value="InterPro"/>
</dbReference>
<reference evidence="7" key="1">
    <citation type="submission" date="2021-06" db="EMBL/GenBank/DDBJ databases">
        <authorList>
            <person name="Hodson N. C."/>
            <person name="Mongue J. A."/>
            <person name="Jaron S. K."/>
        </authorList>
    </citation>
    <scope>NUCLEOTIDE SEQUENCE</scope>
</reference>
<evidence type="ECO:0000313" key="8">
    <source>
        <dbReference type="Proteomes" id="UP000708208"/>
    </source>
</evidence>
<evidence type="ECO:0000259" key="6">
    <source>
        <dbReference type="Pfam" id="PF12698"/>
    </source>
</evidence>
<feature type="domain" description="ABC-2 type transporter transmembrane" evidence="6">
    <location>
        <begin position="515"/>
        <end position="668"/>
    </location>
</feature>
<dbReference type="InterPro" id="IPR026082">
    <property type="entry name" value="ABCA"/>
</dbReference>
<evidence type="ECO:0000256" key="2">
    <source>
        <dbReference type="ARBA" id="ARBA00022692"/>
    </source>
</evidence>
<dbReference type="Pfam" id="PF12698">
    <property type="entry name" value="ABC2_membrane_3"/>
    <property type="match status" value="1"/>
</dbReference>
<keyword evidence="4 5" id="KW-0472">Membrane</keyword>
<name>A0A8J2PFE5_9HEXA</name>
<accession>A0A8J2PFE5</accession>
<evidence type="ECO:0000256" key="1">
    <source>
        <dbReference type="ARBA" id="ARBA00004141"/>
    </source>
</evidence>
<dbReference type="InterPro" id="IPR013525">
    <property type="entry name" value="ABC2_TM"/>
</dbReference>
<dbReference type="PANTHER" id="PTHR19229">
    <property type="entry name" value="ATP-BINDING CASSETTE TRANSPORTER SUBFAMILY A ABCA"/>
    <property type="match status" value="1"/>
</dbReference>
<comment type="caution">
    <text evidence="7">The sequence shown here is derived from an EMBL/GenBank/DDBJ whole genome shotgun (WGS) entry which is preliminary data.</text>
</comment>
<feature type="transmembrane region" description="Helical" evidence="5">
    <location>
        <begin position="565"/>
        <end position="589"/>
    </location>
</feature>
<feature type="transmembrane region" description="Helical" evidence="5">
    <location>
        <begin position="524"/>
        <end position="545"/>
    </location>
</feature>
<keyword evidence="8" id="KW-1185">Reference proteome</keyword>
<dbReference type="AlphaFoldDB" id="A0A8J2PFE5"/>
<proteinExistence type="predicted"/>
<evidence type="ECO:0000256" key="4">
    <source>
        <dbReference type="ARBA" id="ARBA00023136"/>
    </source>
</evidence>
<dbReference type="OrthoDB" id="6630230at2759"/>
<feature type="transmembrane region" description="Helical" evidence="5">
    <location>
        <begin position="26"/>
        <end position="43"/>
    </location>
</feature>
<keyword evidence="2 5" id="KW-0812">Transmembrane</keyword>
<comment type="subcellular location">
    <subcellularLocation>
        <location evidence="1">Membrane</location>
        <topology evidence="1">Multi-pass membrane protein</topology>
    </subcellularLocation>
</comment>
<sequence>MGEFCHRFKLILWKNYLLRKRQKKRLVIEIIWPLLLFLILLWIRTNGMRIIKPHCHSVPRALPSVSGYELFQNTFCTFFNPCFDYDVAGVDHWNKSVVNSMILSIEPLLTNVTQQNLIYNMFTTLSVWSKNGVPKKGFNTNIINDPDVIQSIAGISKVVTMISGRLGPDLGTGDNFTKLTSMPYEQYMGLFCGNLKELDEARNSILWDGINLLARGSNLAYDRGSTQFLQIAKTTFVKDPDVGETCNDYFKTFYEDPLSTAMWKVLKIFVRGGIYYAPENNFTRSVMDRVHAKLQEMKGMEDNLMRFSKIIEKLQQYLENNRDNIKDTQDWLKEPSNMNEIILQMGTRDFNQKKSLKSMFRQIISSNITTALVDWKIILNHTINFLQCINYDRIKGFKTRRQAEAAAFPLIEQSRIWAVVLFYMDGNGSSSPKNLHYEIRMDSDKVEKTYRTQSRATMKKRPRRNPFSEMKYVNLGLAQIQEIVERAVIEIRTGKSMDGIEVYLQQVPFPCYTDDEYIRYIMNFFPLFMVLSWIYSAAMMIKTIVYEKETQLKEMMKIVGLSNFIHWLGWFVDNFLILFISATLQAMILKFGGILRNSDFFLIWVFLLSYTVSVISFSFLISAFFTHVNSAAAAGGVIFFLTSLPYQLLRLWLEAEIVKWYQVFPVSYLHVVIGT</sequence>
<evidence type="ECO:0000256" key="5">
    <source>
        <dbReference type="SAM" id="Phobius"/>
    </source>
</evidence>
<protein>
    <recommendedName>
        <fullName evidence="6">ABC-2 type transporter transmembrane domain-containing protein</fullName>
    </recommendedName>
</protein>
<keyword evidence="3 5" id="KW-1133">Transmembrane helix</keyword>
<dbReference type="GO" id="GO:0016020">
    <property type="term" value="C:membrane"/>
    <property type="evidence" value="ECO:0007669"/>
    <property type="project" value="UniProtKB-SubCell"/>
</dbReference>
<dbReference type="GO" id="GO:0005319">
    <property type="term" value="F:lipid transporter activity"/>
    <property type="evidence" value="ECO:0007669"/>
    <property type="project" value="TreeGrafter"/>
</dbReference>
<feature type="non-terminal residue" evidence="7">
    <location>
        <position position="1"/>
    </location>
</feature>
<evidence type="ECO:0000256" key="3">
    <source>
        <dbReference type="ARBA" id="ARBA00022989"/>
    </source>
</evidence>
<dbReference type="Proteomes" id="UP000708208">
    <property type="component" value="Unassembled WGS sequence"/>
</dbReference>
<evidence type="ECO:0000313" key="7">
    <source>
        <dbReference type="EMBL" id="CAG7819973.1"/>
    </source>
</evidence>
<gene>
    <name evidence="7" type="ORF">AFUS01_LOCUS30386</name>
</gene>
<feature type="transmembrane region" description="Helical" evidence="5">
    <location>
        <begin position="631"/>
        <end position="649"/>
    </location>
</feature>
<dbReference type="PANTHER" id="PTHR19229:SF185">
    <property type="entry name" value="ABC TRANSPORTER DOMAIN-CONTAINING PROTEIN"/>
    <property type="match status" value="1"/>
</dbReference>
<feature type="transmembrane region" description="Helical" evidence="5">
    <location>
        <begin position="601"/>
        <end position="625"/>
    </location>
</feature>
<dbReference type="EMBL" id="CAJVCH010465174">
    <property type="protein sequence ID" value="CAG7819973.1"/>
    <property type="molecule type" value="Genomic_DNA"/>
</dbReference>
<organism evidence="7 8">
    <name type="scientific">Allacma fusca</name>
    <dbReference type="NCBI Taxonomy" id="39272"/>
    <lineage>
        <taxon>Eukaryota</taxon>
        <taxon>Metazoa</taxon>
        <taxon>Ecdysozoa</taxon>
        <taxon>Arthropoda</taxon>
        <taxon>Hexapoda</taxon>
        <taxon>Collembola</taxon>
        <taxon>Symphypleona</taxon>
        <taxon>Sminthuridae</taxon>
        <taxon>Allacma</taxon>
    </lineage>
</organism>